<protein>
    <submittedName>
        <fullName evidence="1">Uncharacterized protein</fullName>
    </submittedName>
</protein>
<keyword evidence="2" id="KW-1185">Reference proteome</keyword>
<sequence>MAEEYLSVSPPNGKPASLHDSARGSPEPFDSFGELVKDINSVLGPCNGIDSAGIDVEELKNTMREYRSCGEEWQQYAFADHSRAYTRNLVDNCNGKSNLNKLVLVWTPGKGSPIHDHANAHCVMKILKGSLKETLYGWPCQSSDGPSDCATSPSSACPSTKHTCSFRGNLEPAALQIRRSTTYEANQVTYMSDRLGLHRIENPSDSEVAISLHLYTPPNAAKHGCHIFDASTGKKSHVSQCHFYSEFGIKK</sequence>
<reference evidence="1" key="1">
    <citation type="submission" date="2023-07" db="EMBL/GenBank/DDBJ databases">
        <title>Black Yeasts Isolated from many extreme environments.</title>
        <authorList>
            <person name="Coleine C."/>
            <person name="Stajich J.E."/>
            <person name="Selbmann L."/>
        </authorList>
    </citation>
    <scope>NUCLEOTIDE SEQUENCE</scope>
    <source>
        <strain evidence="1">CCFEE 5714</strain>
    </source>
</reference>
<accession>A0ACC3NUF6</accession>
<evidence type="ECO:0000313" key="2">
    <source>
        <dbReference type="Proteomes" id="UP001281147"/>
    </source>
</evidence>
<evidence type="ECO:0000313" key="1">
    <source>
        <dbReference type="EMBL" id="KAK3723441.1"/>
    </source>
</evidence>
<proteinExistence type="predicted"/>
<gene>
    <name evidence="1" type="ORF">LTR37_001693</name>
</gene>
<dbReference type="Proteomes" id="UP001281147">
    <property type="component" value="Unassembled WGS sequence"/>
</dbReference>
<comment type="caution">
    <text evidence="1">The sequence shown here is derived from an EMBL/GenBank/DDBJ whole genome shotgun (WGS) entry which is preliminary data.</text>
</comment>
<name>A0ACC3NUF6_9PEZI</name>
<organism evidence="1 2">
    <name type="scientific">Vermiconidia calcicola</name>
    <dbReference type="NCBI Taxonomy" id="1690605"/>
    <lineage>
        <taxon>Eukaryota</taxon>
        <taxon>Fungi</taxon>
        <taxon>Dikarya</taxon>
        <taxon>Ascomycota</taxon>
        <taxon>Pezizomycotina</taxon>
        <taxon>Dothideomycetes</taxon>
        <taxon>Dothideomycetidae</taxon>
        <taxon>Mycosphaerellales</taxon>
        <taxon>Extremaceae</taxon>
        <taxon>Vermiconidia</taxon>
    </lineage>
</organism>
<dbReference type="EMBL" id="JAUTXU010000009">
    <property type="protein sequence ID" value="KAK3723441.1"/>
    <property type="molecule type" value="Genomic_DNA"/>
</dbReference>